<feature type="compositionally biased region" description="Basic and acidic residues" evidence="1">
    <location>
        <begin position="183"/>
        <end position="202"/>
    </location>
</feature>
<evidence type="ECO:0000313" key="3">
    <source>
        <dbReference type="Proteomes" id="UP000230002"/>
    </source>
</evidence>
<keyword evidence="3" id="KW-1185">Reference proteome</keyword>
<evidence type="ECO:0000313" key="2">
    <source>
        <dbReference type="EMBL" id="PIL26325.1"/>
    </source>
</evidence>
<feature type="compositionally biased region" description="Low complexity" evidence="1">
    <location>
        <begin position="165"/>
        <end position="179"/>
    </location>
</feature>
<feature type="region of interest" description="Disordered" evidence="1">
    <location>
        <begin position="297"/>
        <end position="343"/>
    </location>
</feature>
<feature type="compositionally biased region" description="Polar residues" evidence="1">
    <location>
        <begin position="95"/>
        <end position="133"/>
    </location>
</feature>
<reference evidence="2 3" key="1">
    <citation type="journal article" date="2015" name="Sci. Rep.">
        <title>Chromosome-level genome map provides insights into diverse defense mechanisms in the medicinal fungus Ganoderma sinense.</title>
        <authorList>
            <person name="Zhu Y."/>
            <person name="Xu J."/>
            <person name="Sun C."/>
            <person name="Zhou S."/>
            <person name="Xu H."/>
            <person name="Nelson D.R."/>
            <person name="Qian J."/>
            <person name="Song J."/>
            <person name="Luo H."/>
            <person name="Xiang L."/>
            <person name="Li Y."/>
            <person name="Xu Z."/>
            <person name="Ji A."/>
            <person name="Wang L."/>
            <person name="Lu S."/>
            <person name="Hayward A."/>
            <person name="Sun W."/>
            <person name="Li X."/>
            <person name="Schwartz D.C."/>
            <person name="Wang Y."/>
            <person name="Chen S."/>
        </authorList>
    </citation>
    <scope>NUCLEOTIDE SEQUENCE [LARGE SCALE GENOMIC DNA]</scope>
    <source>
        <strain evidence="2 3">ZZ0214-1</strain>
    </source>
</reference>
<sequence length="403" mass="43128">MSSNLRYNLRNRASGPRPGAHSGLAPLPDSEHSDAASAASSARSSSVWPGVSYSQAASHHVGADTASLSDQEANPRVSGGDTVPSNGREAHPRSSAPQYGTAELSSLSSSDKENISSSFLSHEMGSSLTTMNVASEEIGNGQWTEVRRRKRRARSLDSATPQDVTPPRVAVVPPAGTTPLNEEQQRAVRAAEKSLNKEERGRIAKRMRAVSNPRGQSSSRGEGPSTMAKGKTVDARNWGAVGIDPAELDPKAQREALAQFSAHKAPDYYNSDEDSEDECEAQDAVLQYYAAIKAAKQQNKPSVRTVTDESDRGLVARQARDRSLAGQFSTRSSSRIEATSNKDLERQIAALRKELAEVQRARSVSEKSLRPHAELLRDGQSTTSGLQAPSRDTGVVSSDAEAA</sequence>
<dbReference type="AlphaFoldDB" id="A0A2G8RXT6"/>
<dbReference type="EMBL" id="AYKW01000045">
    <property type="protein sequence ID" value="PIL26325.1"/>
    <property type="molecule type" value="Genomic_DNA"/>
</dbReference>
<gene>
    <name evidence="2" type="ORF">GSI_12081</name>
</gene>
<accession>A0A2G8RXT6</accession>
<name>A0A2G8RXT6_9APHY</name>
<feature type="compositionally biased region" description="Basic and acidic residues" evidence="1">
    <location>
        <begin position="360"/>
        <end position="377"/>
    </location>
</feature>
<feature type="compositionally biased region" description="Low complexity" evidence="1">
    <location>
        <begin position="35"/>
        <end position="46"/>
    </location>
</feature>
<feature type="compositionally biased region" description="Polar residues" evidence="1">
    <location>
        <begin position="326"/>
        <end position="339"/>
    </location>
</feature>
<protein>
    <submittedName>
        <fullName evidence="2">Uncharacterized protein</fullName>
    </submittedName>
</protein>
<feature type="region of interest" description="Disordered" evidence="1">
    <location>
        <begin position="360"/>
        <end position="403"/>
    </location>
</feature>
<dbReference type="Proteomes" id="UP000230002">
    <property type="component" value="Unassembled WGS sequence"/>
</dbReference>
<evidence type="ECO:0000256" key="1">
    <source>
        <dbReference type="SAM" id="MobiDB-lite"/>
    </source>
</evidence>
<dbReference type="OrthoDB" id="2757813at2759"/>
<organism evidence="2 3">
    <name type="scientific">Ganoderma sinense ZZ0214-1</name>
    <dbReference type="NCBI Taxonomy" id="1077348"/>
    <lineage>
        <taxon>Eukaryota</taxon>
        <taxon>Fungi</taxon>
        <taxon>Dikarya</taxon>
        <taxon>Basidiomycota</taxon>
        <taxon>Agaricomycotina</taxon>
        <taxon>Agaricomycetes</taxon>
        <taxon>Polyporales</taxon>
        <taxon>Polyporaceae</taxon>
        <taxon>Ganoderma</taxon>
    </lineage>
</organism>
<proteinExistence type="predicted"/>
<comment type="caution">
    <text evidence="2">The sequence shown here is derived from an EMBL/GenBank/DDBJ whole genome shotgun (WGS) entry which is preliminary data.</text>
</comment>
<feature type="region of interest" description="Disordered" evidence="1">
    <location>
        <begin position="1"/>
        <end position="237"/>
    </location>
</feature>
<feature type="compositionally biased region" description="Basic and acidic residues" evidence="1">
    <location>
        <begin position="306"/>
        <end position="323"/>
    </location>
</feature>